<keyword evidence="1" id="KW-0812">Transmembrane</keyword>
<reference evidence="2 3" key="1">
    <citation type="submission" date="2015-02" db="EMBL/GenBank/DDBJ databases">
        <title>Genome Sequencing of Rickettsiales.</title>
        <authorList>
            <person name="Daugherty S.C."/>
            <person name="Su Q."/>
            <person name="Abolude K."/>
            <person name="Beier-Sexton M."/>
            <person name="Carlyon J.A."/>
            <person name="Carter R."/>
            <person name="Day N.P."/>
            <person name="Dumler S.J."/>
            <person name="Dyachenko V."/>
            <person name="Godinez A."/>
            <person name="Kurtti T.J."/>
            <person name="Lichay M."/>
            <person name="Mullins K.E."/>
            <person name="Ott S."/>
            <person name="Pappas-Brown V."/>
            <person name="Paris D.H."/>
            <person name="Patel P."/>
            <person name="Richards A.L."/>
            <person name="Sadzewicz L."/>
            <person name="Sears K."/>
            <person name="Seidman D."/>
            <person name="Sengamalay N."/>
            <person name="Stenos J."/>
            <person name="Tallon L.J."/>
            <person name="Vincent G."/>
            <person name="Fraser C.M."/>
            <person name="Munderloh U."/>
            <person name="Dunning-Hotopp J.C."/>
        </authorList>
    </citation>
    <scope>NUCLEOTIDE SEQUENCE [LARGE SCALE GENOMIC DNA]</scope>
    <source>
        <strain evidence="2 3">ApMUC09</strain>
    </source>
</reference>
<evidence type="ECO:0000313" key="2">
    <source>
        <dbReference type="EMBL" id="KJV64336.1"/>
    </source>
</evidence>
<dbReference type="PATRIC" id="fig|1359152.3.peg.831"/>
<protein>
    <submittedName>
        <fullName evidence="2">Uncharacterized protein</fullName>
    </submittedName>
</protein>
<comment type="caution">
    <text evidence="2">The sequence shown here is derived from an EMBL/GenBank/DDBJ whole genome shotgun (WGS) entry which is preliminary data.</text>
</comment>
<name>A0A0F3N9C0_ANAPH</name>
<evidence type="ECO:0000256" key="1">
    <source>
        <dbReference type="SAM" id="Phobius"/>
    </source>
</evidence>
<accession>A0A0F3N9C0</accession>
<dbReference type="EMBL" id="LANV01000001">
    <property type="protein sequence ID" value="KJV64336.1"/>
    <property type="molecule type" value="Genomic_DNA"/>
</dbReference>
<keyword evidence="1" id="KW-1133">Transmembrane helix</keyword>
<sequence length="39" mass="4689">MGISKPRIYNRHVIFYKLCCVLLEFIFQALERKTPIEFA</sequence>
<keyword evidence="1" id="KW-0472">Membrane</keyword>
<dbReference type="Proteomes" id="UP000033441">
    <property type="component" value="Unassembled WGS sequence"/>
</dbReference>
<organism evidence="2 3">
    <name type="scientific">Anaplasma phagocytophilum str. ApMUC09</name>
    <dbReference type="NCBI Taxonomy" id="1359152"/>
    <lineage>
        <taxon>Bacteria</taxon>
        <taxon>Pseudomonadati</taxon>
        <taxon>Pseudomonadota</taxon>
        <taxon>Alphaproteobacteria</taxon>
        <taxon>Rickettsiales</taxon>
        <taxon>Anaplasmataceae</taxon>
        <taxon>Anaplasma</taxon>
        <taxon>phagocytophilum group</taxon>
    </lineage>
</organism>
<dbReference type="AlphaFoldDB" id="A0A0F3N9C0"/>
<gene>
    <name evidence="2" type="ORF">APHMUC_0790</name>
</gene>
<proteinExistence type="predicted"/>
<feature type="transmembrane region" description="Helical" evidence="1">
    <location>
        <begin position="12"/>
        <end position="30"/>
    </location>
</feature>
<evidence type="ECO:0000313" key="3">
    <source>
        <dbReference type="Proteomes" id="UP000033441"/>
    </source>
</evidence>